<dbReference type="GO" id="GO:0045259">
    <property type="term" value="C:proton-transporting ATP synthase complex"/>
    <property type="evidence" value="ECO:0007669"/>
    <property type="project" value="UniProtKB-KW"/>
</dbReference>
<keyword evidence="5 8" id="KW-0472">Membrane</keyword>
<dbReference type="RefSeq" id="WP_181740120.1">
    <property type="nucleotide sequence ID" value="NZ_JACEMT010000051.1"/>
</dbReference>
<sequence length="178" mass="19075">MAELNTVARPYTNAAFEYAREQGTLDQWSSLLSLAALAAQDGEMDRVLSNPALTAEQKAGLVIAVCEKQADAAGKNFISLLAENRRLALLPEIAAQFDILKANFEKTVDVDLTTAFALGKAQQDKLAKALSNKLGREVKLTSQVDKSIIGGVVVRSDDLVIDGSVRARLAKLAEAMNS</sequence>
<comment type="function">
    <text evidence="8">This protein is part of the stalk that links CF(0) to CF(1). It either transmits conformational changes from CF(0) to CF(1) or is implicated in proton conduction.</text>
</comment>
<dbReference type="PANTHER" id="PTHR11910">
    <property type="entry name" value="ATP SYNTHASE DELTA CHAIN"/>
    <property type="match status" value="1"/>
</dbReference>
<evidence type="ECO:0000256" key="8">
    <source>
        <dbReference type="HAMAP-Rule" id="MF_01416"/>
    </source>
</evidence>
<dbReference type="AlphaFoldDB" id="A0A7W2ACV0"/>
<keyword evidence="8" id="KW-1003">Cell membrane</keyword>
<keyword evidence="6 8" id="KW-0139">CF(1)</keyword>
<keyword evidence="7 8" id="KW-0066">ATP synthesis</keyword>
<organism evidence="9 10">
    <name type="scientific">Marinobacterium marinum</name>
    <dbReference type="NCBI Taxonomy" id="2756129"/>
    <lineage>
        <taxon>Bacteria</taxon>
        <taxon>Pseudomonadati</taxon>
        <taxon>Pseudomonadota</taxon>
        <taxon>Gammaproteobacteria</taxon>
        <taxon>Oceanospirillales</taxon>
        <taxon>Oceanospirillaceae</taxon>
        <taxon>Marinobacterium</taxon>
    </lineage>
</organism>
<keyword evidence="10" id="KW-1185">Reference proteome</keyword>
<dbReference type="InterPro" id="IPR026015">
    <property type="entry name" value="ATP_synth_OSCP/delta_N_sf"/>
</dbReference>
<evidence type="ECO:0000313" key="9">
    <source>
        <dbReference type="EMBL" id="MBA4502889.1"/>
    </source>
</evidence>
<protein>
    <recommendedName>
        <fullName evidence="8">ATP synthase subunit delta</fullName>
    </recommendedName>
    <alternativeName>
        <fullName evidence="8">ATP synthase F(1) sector subunit delta</fullName>
    </alternativeName>
    <alternativeName>
        <fullName evidence="8">F-type ATPase subunit delta</fullName>
        <shortName evidence="8">F-ATPase subunit delta</shortName>
    </alternativeName>
</protein>
<dbReference type="Gene3D" id="1.10.520.20">
    <property type="entry name" value="N-terminal domain of the delta subunit of the F1F0-ATP synthase"/>
    <property type="match status" value="1"/>
</dbReference>
<dbReference type="EMBL" id="JACEMT010000051">
    <property type="protein sequence ID" value="MBA4502889.1"/>
    <property type="molecule type" value="Genomic_DNA"/>
</dbReference>
<comment type="subcellular location">
    <subcellularLocation>
        <location evidence="8">Cell membrane</location>
        <topology evidence="8">Peripheral membrane protein</topology>
    </subcellularLocation>
    <subcellularLocation>
        <location evidence="1">Membrane</location>
    </subcellularLocation>
</comment>
<evidence type="ECO:0000256" key="2">
    <source>
        <dbReference type="ARBA" id="ARBA00022448"/>
    </source>
</evidence>
<dbReference type="InterPro" id="IPR000711">
    <property type="entry name" value="ATPase_OSCP/dsu"/>
</dbReference>
<gene>
    <name evidence="8" type="primary">atpH</name>
    <name evidence="9" type="ORF">H1S06_11005</name>
</gene>
<evidence type="ECO:0000256" key="3">
    <source>
        <dbReference type="ARBA" id="ARBA00022781"/>
    </source>
</evidence>
<keyword evidence="4 8" id="KW-0406">Ion transport</keyword>
<comment type="caution">
    <text evidence="9">The sequence shown here is derived from an EMBL/GenBank/DDBJ whole genome shotgun (WGS) entry which is preliminary data.</text>
</comment>
<comment type="similarity">
    <text evidence="8">Belongs to the ATPase delta chain family.</text>
</comment>
<dbReference type="Pfam" id="PF00213">
    <property type="entry name" value="OSCP"/>
    <property type="match status" value="1"/>
</dbReference>
<keyword evidence="2 8" id="KW-0813">Transport</keyword>
<dbReference type="GO" id="GO:0005886">
    <property type="term" value="C:plasma membrane"/>
    <property type="evidence" value="ECO:0007669"/>
    <property type="project" value="UniProtKB-SubCell"/>
</dbReference>
<evidence type="ECO:0000256" key="6">
    <source>
        <dbReference type="ARBA" id="ARBA00023196"/>
    </source>
</evidence>
<dbReference type="Proteomes" id="UP000538931">
    <property type="component" value="Unassembled WGS sequence"/>
</dbReference>
<reference evidence="9 10" key="1">
    <citation type="submission" date="2020-07" db="EMBL/GenBank/DDBJ databases">
        <title>Bacterium isolated from marien macroalgae.</title>
        <authorList>
            <person name="Zhu K."/>
            <person name="Lu D."/>
            <person name="Du Z."/>
        </authorList>
    </citation>
    <scope>NUCLEOTIDE SEQUENCE [LARGE SCALE GENOMIC DNA]</scope>
    <source>
        <strain evidence="9 10">3-1745</strain>
    </source>
</reference>
<dbReference type="NCBIfam" id="TIGR01145">
    <property type="entry name" value="ATP_synt_delta"/>
    <property type="match status" value="1"/>
</dbReference>
<evidence type="ECO:0000256" key="7">
    <source>
        <dbReference type="ARBA" id="ARBA00023310"/>
    </source>
</evidence>
<name>A0A7W2ACV0_9GAMM</name>
<accession>A0A7W2ACV0</accession>
<dbReference type="SUPFAM" id="SSF47928">
    <property type="entry name" value="N-terminal domain of the delta subunit of the F1F0-ATP synthase"/>
    <property type="match status" value="1"/>
</dbReference>
<evidence type="ECO:0000313" key="10">
    <source>
        <dbReference type="Proteomes" id="UP000538931"/>
    </source>
</evidence>
<comment type="function">
    <text evidence="8">F(1)F(0) ATP synthase produces ATP from ADP in the presence of a proton or sodium gradient. F-type ATPases consist of two structural domains, F(1) containing the extramembraneous catalytic core and F(0) containing the membrane proton channel, linked together by a central stalk and a peripheral stalk. During catalysis, ATP synthesis in the catalytic domain of F(1) is coupled via a rotary mechanism of the central stalk subunits to proton translocation.</text>
</comment>
<proteinExistence type="inferred from homology"/>
<dbReference type="NCBIfam" id="NF004402">
    <property type="entry name" value="PRK05758.2-2"/>
    <property type="match status" value="1"/>
</dbReference>
<keyword evidence="3 8" id="KW-0375">Hydrogen ion transport</keyword>
<evidence type="ECO:0000256" key="4">
    <source>
        <dbReference type="ARBA" id="ARBA00023065"/>
    </source>
</evidence>
<evidence type="ECO:0000256" key="5">
    <source>
        <dbReference type="ARBA" id="ARBA00023136"/>
    </source>
</evidence>
<dbReference type="GO" id="GO:0046933">
    <property type="term" value="F:proton-transporting ATP synthase activity, rotational mechanism"/>
    <property type="evidence" value="ECO:0007669"/>
    <property type="project" value="UniProtKB-UniRule"/>
</dbReference>
<evidence type="ECO:0000256" key="1">
    <source>
        <dbReference type="ARBA" id="ARBA00004370"/>
    </source>
</evidence>
<dbReference type="PRINTS" id="PR00125">
    <property type="entry name" value="ATPASEDELTA"/>
</dbReference>
<dbReference type="HAMAP" id="MF_01416">
    <property type="entry name" value="ATP_synth_delta_bact"/>
    <property type="match status" value="1"/>
</dbReference>